<dbReference type="Pfam" id="PF08030">
    <property type="entry name" value="NAD_binding_6"/>
    <property type="match status" value="1"/>
</dbReference>
<comment type="catalytic activity">
    <reaction evidence="19">
        <text>NADPH + O2 + H(+) = H2O2 + NADP(+)</text>
        <dbReference type="Rhea" id="RHEA:11260"/>
        <dbReference type="ChEBI" id="CHEBI:15378"/>
        <dbReference type="ChEBI" id="CHEBI:15379"/>
        <dbReference type="ChEBI" id="CHEBI:16240"/>
        <dbReference type="ChEBI" id="CHEBI:57783"/>
        <dbReference type="ChEBI" id="CHEBI:58349"/>
        <dbReference type="EC" id="1.6.3.1"/>
    </reaction>
</comment>
<evidence type="ECO:0000256" key="21">
    <source>
        <dbReference type="SAM" id="MobiDB-lite"/>
    </source>
</evidence>
<dbReference type="FunFam" id="1.10.238.10:FF:000499">
    <property type="entry name" value="Dual oxidase 1"/>
    <property type="match status" value="1"/>
</dbReference>
<reference evidence="27" key="1">
    <citation type="submission" date="2015-02" db="EMBL/GenBank/DDBJ databases">
        <title>Genome sequencing for Strongylocentrotus purpuratus.</title>
        <authorList>
            <person name="Murali S."/>
            <person name="Liu Y."/>
            <person name="Vee V."/>
            <person name="English A."/>
            <person name="Wang M."/>
            <person name="Skinner E."/>
            <person name="Han Y."/>
            <person name="Muzny D.M."/>
            <person name="Worley K.C."/>
            <person name="Gibbs R.A."/>
        </authorList>
    </citation>
    <scope>NUCLEOTIDE SEQUENCE</scope>
</reference>
<dbReference type="EC" id="1.6.3.1" evidence="3"/>
<dbReference type="SFLD" id="SFLDG01169">
    <property type="entry name" value="NADPH_oxidase_subgroup_(NOX)"/>
    <property type="match status" value="1"/>
</dbReference>
<evidence type="ECO:0000256" key="20">
    <source>
        <dbReference type="PIRSR" id="PIRSR619791-2"/>
    </source>
</evidence>
<dbReference type="RefSeq" id="XP_030832128.1">
    <property type="nucleotide sequence ID" value="XM_030976268.1"/>
</dbReference>
<evidence type="ECO:0000256" key="15">
    <source>
        <dbReference type="ARBA" id="ARBA00023136"/>
    </source>
</evidence>
<dbReference type="Proteomes" id="UP000007110">
    <property type="component" value="Unassembled WGS sequence"/>
</dbReference>
<keyword evidence="15 22" id="KW-0472">Membrane</keyword>
<comment type="similarity">
    <text evidence="2">In the N-terminal section; belongs to the peroxidase family.</text>
</comment>
<evidence type="ECO:0000256" key="10">
    <source>
        <dbReference type="ARBA" id="ARBA00022827"/>
    </source>
</evidence>
<feature type="compositionally biased region" description="Polar residues" evidence="21">
    <location>
        <begin position="109"/>
        <end position="118"/>
    </location>
</feature>
<feature type="region of interest" description="Disordered" evidence="21">
    <location>
        <begin position="1161"/>
        <end position="1194"/>
    </location>
</feature>
<keyword evidence="8 23" id="KW-0732">Signal</keyword>
<dbReference type="GO" id="GO:0006979">
    <property type="term" value="P:response to oxidative stress"/>
    <property type="evidence" value="ECO:0007669"/>
    <property type="project" value="InterPro"/>
</dbReference>
<dbReference type="EnsemblMetazoa" id="XM_030976268">
    <property type="protein sequence ID" value="XP_030832128"/>
    <property type="gene ID" value="GeneID_588656"/>
</dbReference>
<evidence type="ECO:0000256" key="18">
    <source>
        <dbReference type="ARBA" id="ARBA00047455"/>
    </source>
</evidence>
<keyword evidence="17" id="KW-0376">Hydrogen peroxide</keyword>
<dbReference type="SUPFAM" id="SSF63380">
    <property type="entry name" value="Riboflavin synthase domain-like"/>
    <property type="match status" value="1"/>
</dbReference>
<feature type="transmembrane region" description="Helical" evidence="22">
    <location>
        <begin position="1390"/>
        <end position="1409"/>
    </location>
</feature>
<keyword evidence="20" id="KW-0408">Iron</keyword>
<evidence type="ECO:0000256" key="5">
    <source>
        <dbReference type="ARBA" id="ARBA00022630"/>
    </source>
</evidence>
<dbReference type="OrthoDB" id="6019201at2759"/>
<dbReference type="PROSITE" id="PS51384">
    <property type="entry name" value="FAD_FR"/>
    <property type="match status" value="1"/>
</dbReference>
<dbReference type="GO" id="GO:0042554">
    <property type="term" value="P:superoxide anion generation"/>
    <property type="evidence" value="ECO:0000318"/>
    <property type="project" value="GO_Central"/>
</dbReference>
<dbReference type="Pfam" id="PF03098">
    <property type="entry name" value="An_peroxidase"/>
    <property type="match status" value="1"/>
</dbReference>
<evidence type="ECO:0000256" key="1">
    <source>
        <dbReference type="ARBA" id="ARBA00004424"/>
    </source>
</evidence>
<feature type="compositionally biased region" description="Low complexity" evidence="21">
    <location>
        <begin position="119"/>
        <end position="137"/>
    </location>
</feature>
<dbReference type="InterPro" id="IPR013121">
    <property type="entry name" value="Fe_red_NAD-bd_6"/>
</dbReference>
<dbReference type="GO" id="GO:0016174">
    <property type="term" value="F:NAD(P)H oxidase H2O2-forming activity"/>
    <property type="evidence" value="ECO:0000318"/>
    <property type="project" value="GO_Central"/>
</dbReference>
<feature type="transmembrane region" description="Helical" evidence="22">
    <location>
        <begin position="1220"/>
        <end position="1240"/>
    </location>
</feature>
<feature type="region of interest" description="Disordered" evidence="21">
    <location>
        <begin position="36"/>
        <end position="83"/>
    </location>
</feature>
<dbReference type="PROSITE" id="PS00018">
    <property type="entry name" value="EF_HAND_1"/>
    <property type="match status" value="2"/>
</dbReference>
<dbReference type="InterPro" id="IPR037120">
    <property type="entry name" value="Haem_peroxidase_sf_animal"/>
</dbReference>
<dbReference type="GO" id="GO:0006952">
    <property type="term" value="P:defense response"/>
    <property type="evidence" value="ECO:0000318"/>
    <property type="project" value="GO_Central"/>
</dbReference>
<dbReference type="Pfam" id="PF01794">
    <property type="entry name" value="Ferric_reduct"/>
    <property type="match status" value="1"/>
</dbReference>
<organism evidence="26 27">
    <name type="scientific">Strongylocentrotus purpuratus</name>
    <name type="common">Purple sea urchin</name>
    <dbReference type="NCBI Taxonomy" id="7668"/>
    <lineage>
        <taxon>Eukaryota</taxon>
        <taxon>Metazoa</taxon>
        <taxon>Echinodermata</taxon>
        <taxon>Eleutherozoa</taxon>
        <taxon>Echinozoa</taxon>
        <taxon>Echinoidea</taxon>
        <taxon>Euechinoidea</taxon>
        <taxon>Echinacea</taxon>
        <taxon>Camarodonta</taxon>
        <taxon>Echinidea</taxon>
        <taxon>Strongylocentrotidae</taxon>
        <taxon>Strongylocentrotus</taxon>
    </lineage>
</organism>
<dbReference type="GO" id="GO:0020037">
    <property type="term" value="F:heme binding"/>
    <property type="evidence" value="ECO:0007669"/>
    <property type="project" value="InterPro"/>
</dbReference>
<feature type="binding site" description="axial binding residue" evidence="20">
    <location>
        <position position="477"/>
    </location>
    <ligand>
        <name>heme b</name>
        <dbReference type="ChEBI" id="CHEBI:60344"/>
    </ligand>
    <ligandPart>
        <name>Fe</name>
        <dbReference type="ChEBI" id="CHEBI:18248"/>
    </ligandPart>
</feature>
<protein>
    <recommendedName>
        <fullName evidence="3">NAD(P)H oxidase (H2O2-forming)</fullName>
        <ecNumber evidence="3">1.6.3.1</ecNumber>
    </recommendedName>
</protein>
<evidence type="ECO:0000256" key="22">
    <source>
        <dbReference type="SAM" id="Phobius"/>
    </source>
</evidence>
<keyword evidence="12" id="KW-0521">NADP</keyword>
<evidence type="ECO:0000256" key="8">
    <source>
        <dbReference type="ARBA" id="ARBA00022729"/>
    </source>
</evidence>
<dbReference type="GO" id="GO:0042742">
    <property type="term" value="P:defense response to bacterium"/>
    <property type="evidence" value="ECO:0007669"/>
    <property type="project" value="UniProtKB-ARBA"/>
</dbReference>
<keyword evidence="27" id="KW-1185">Reference proteome</keyword>
<dbReference type="GO" id="GO:0016175">
    <property type="term" value="F:superoxide-generating NAD(P)H oxidase activity"/>
    <property type="evidence" value="ECO:0000318"/>
    <property type="project" value="GO_Central"/>
</dbReference>
<dbReference type="Gene3D" id="3.40.50.80">
    <property type="entry name" value="Nucleotide-binding domain of ferredoxin-NADP reductase (FNR) module"/>
    <property type="match status" value="1"/>
</dbReference>
<evidence type="ECO:0000259" key="25">
    <source>
        <dbReference type="PROSITE" id="PS51384"/>
    </source>
</evidence>
<dbReference type="PROSITE" id="PS50222">
    <property type="entry name" value="EF_HAND_2"/>
    <property type="match status" value="2"/>
</dbReference>
<evidence type="ECO:0000259" key="24">
    <source>
        <dbReference type="PROSITE" id="PS50222"/>
    </source>
</evidence>
<comment type="subcellular location">
    <subcellularLocation>
        <location evidence="1">Apical cell membrane</location>
        <topology evidence="1">Multi-pass membrane protein</topology>
    </subcellularLocation>
</comment>
<feature type="signal peptide" evidence="23">
    <location>
        <begin position="1"/>
        <end position="24"/>
    </location>
</feature>
<dbReference type="InterPro" id="IPR018247">
    <property type="entry name" value="EF_Hand_1_Ca_BS"/>
</dbReference>
<evidence type="ECO:0000256" key="14">
    <source>
        <dbReference type="ARBA" id="ARBA00023002"/>
    </source>
</evidence>
<dbReference type="GO" id="GO:0005509">
    <property type="term" value="F:calcium ion binding"/>
    <property type="evidence" value="ECO:0007669"/>
    <property type="project" value="InterPro"/>
</dbReference>
<dbReference type="SMART" id="SM00054">
    <property type="entry name" value="EFh"/>
    <property type="match status" value="2"/>
</dbReference>
<dbReference type="PRINTS" id="PR00450">
    <property type="entry name" value="RECOVERIN"/>
</dbReference>
<dbReference type="PANTHER" id="PTHR11972">
    <property type="entry name" value="NADPH OXIDASE"/>
    <property type="match status" value="1"/>
</dbReference>
<evidence type="ECO:0000256" key="4">
    <source>
        <dbReference type="ARBA" id="ARBA00022559"/>
    </source>
</evidence>
<dbReference type="SFLD" id="SFLDG01168">
    <property type="entry name" value="Ferric_reductase_subgroup_(FRE"/>
    <property type="match status" value="1"/>
</dbReference>
<feature type="region of interest" description="Disordered" evidence="21">
    <location>
        <begin position="107"/>
        <end position="144"/>
    </location>
</feature>
<dbReference type="InterPro" id="IPR013130">
    <property type="entry name" value="Fe3_Rdtase_TM_dom"/>
</dbReference>
<dbReference type="FunFam" id="1.10.640.10:FF:000008">
    <property type="entry name" value="Dual oxidase 1"/>
    <property type="match status" value="1"/>
</dbReference>
<dbReference type="SUPFAM" id="SSF47473">
    <property type="entry name" value="EF-hand"/>
    <property type="match status" value="1"/>
</dbReference>
<dbReference type="GO" id="GO:0016324">
    <property type="term" value="C:apical plasma membrane"/>
    <property type="evidence" value="ECO:0007669"/>
    <property type="project" value="UniProtKB-SubCell"/>
</dbReference>
<dbReference type="PROSITE" id="PS50292">
    <property type="entry name" value="PEROXIDASE_3"/>
    <property type="match status" value="1"/>
</dbReference>
<dbReference type="OMA" id="GIEPMIM"/>
<dbReference type="GeneID" id="588656"/>
<dbReference type="CTD" id="53905"/>
<dbReference type="InterPro" id="IPR013112">
    <property type="entry name" value="FAD-bd_8"/>
</dbReference>
<dbReference type="Gene3D" id="1.10.238.10">
    <property type="entry name" value="EF-hand"/>
    <property type="match status" value="1"/>
</dbReference>
<evidence type="ECO:0000256" key="3">
    <source>
        <dbReference type="ARBA" id="ARBA00012698"/>
    </source>
</evidence>
<dbReference type="InterPro" id="IPR050369">
    <property type="entry name" value="RBOH/FRE"/>
</dbReference>
<proteinExistence type="inferred from homology"/>
<dbReference type="Pfam" id="PF00036">
    <property type="entry name" value="EF-hand_1"/>
    <property type="match status" value="1"/>
</dbReference>
<dbReference type="InParanoid" id="A0A7M7N7E3"/>
<keyword evidence="9" id="KW-0677">Repeat</keyword>
<evidence type="ECO:0000256" key="23">
    <source>
        <dbReference type="SAM" id="SignalP"/>
    </source>
</evidence>
<feature type="chain" id="PRO_5029772132" description="NAD(P)H oxidase (H2O2-forming)" evidence="23">
    <location>
        <begin position="25"/>
        <end position="1723"/>
    </location>
</feature>
<keyword evidence="10" id="KW-0274">FAD</keyword>
<keyword evidence="13 22" id="KW-1133">Transmembrane helix</keyword>
<dbReference type="InterPro" id="IPR034821">
    <property type="entry name" value="DUOX_peroxidase"/>
</dbReference>
<dbReference type="CDD" id="cd09820">
    <property type="entry name" value="dual_peroxidase_like"/>
    <property type="match status" value="1"/>
</dbReference>
<evidence type="ECO:0000256" key="16">
    <source>
        <dbReference type="ARBA" id="ARBA00023180"/>
    </source>
</evidence>
<keyword evidence="16" id="KW-0325">Glycoprotein</keyword>
<dbReference type="PANTHER" id="PTHR11972:SF208">
    <property type="entry name" value="DUAL OXIDASE-LIKE PROTEIN"/>
    <property type="match status" value="1"/>
</dbReference>
<dbReference type="GO" id="GO:0042744">
    <property type="term" value="P:hydrogen peroxide catabolic process"/>
    <property type="evidence" value="ECO:0007669"/>
    <property type="project" value="UniProtKB-KW"/>
</dbReference>
<keyword evidence="6 22" id="KW-0812">Transmembrane</keyword>
<comment type="catalytic activity">
    <reaction evidence="18">
        <text>NADH + O2 + H(+) = H2O2 + NAD(+)</text>
        <dbReference type="Rhea" id="RHEA:11264"/>
        <dbReference type="ChEBI" id="CHEBI:15378"/>
        <dbReference type="ChEBI" id="CHEBI:15379"/>
        <dbReference type="ChEBI" id="CHEBI:16240"/>
        <dbReference type="ChEBI" id="CHEBI:57540"/>
        <dbReference type="ChEBI" id="CHEBI:57945"/>
        <dbReference type="EC" id="1.6.3.1"/>
    </reaction>
</comment>
<dbReference type="InterPro" id="IPR011992">
    <property type="entry name" value="EF-hand-dom_pair"/>
</dbReference>
<evidence type="ECO:0000256" key="11">
    <source>
        <dbReference type="ARBA" id="ARBA00022837"/>
    </source>
</evidence>
<feature type="domain" description="FAD-binding FR-type" evidence="25">
    <location>
        <begin position="1443"/>
        <end position="1548"/>
    </location>
</feature>
<dbReference type="Pfam" id="PF08022">
    <property type="entry name" value="FAD_binding_8"/>
    <property type="match status" value="1"/>
</dbReference>
<dbReference type="InterPro" id="IPR002048">
    <property type="entry name" value="EF_hand_dom"/>
</dbReference>
<keyword evidence="5" id="KW-0285">Flavoprotein</keyword>
<keyword evidence="20" id="KW-0349">Heme</keyword>
<keyword evidence="14" id="KW-0560">Oxidoreductase</keyword>
<dbReference type="SUPFAM" id="SSF52343">
    <property type="entry name" value="Ferredoxin reductase-like, C-terminal NADP-linked domain"/>
    <property type="match status" value="1"/>
</dbReference>
<dbReference type="FunFam" id="3.40.50.80:FF:000006">
    <property type="entry name" value="Dual oxidase 2"/>
    <property type="match status" value="1"/>
</dbReference>
<dbReference type="GO" id="GO:0005886">
    <property type="term" value="C:plasma membrane"/>
    <property type="evidence" value="ECO:0000318"/>
    <property type="project" value="GO_Central"/>
</dbReference>
<dbReference type="SUPFAM" id="SSF48113">
    <property type="entry name" value="Heme-dependent peroxidases"/>
    <property type="match status" value="1"/>
</dbReference>
<dbReference type="Gene3D" id="1.10.640.10">
    <property type="entry name" value="Haem peroxidase domain superfamily, animal type"/>
    <property type="match status" value="1"/>
</dbReference>
<reference evidence="26" key="2">
    <citation type="submission" date="2021-01" db="UniProtKB">
        <authorList>
            <consortium name="EnsemblMetazoa"/>
        </authorList>
    </citation>
    <scope>IDENTIFICATION</scope>
</reference>
<evidence type="ECO:0000256" key="17">
    <source>
        <dbReference type="ARBA" id="ARBA00023324"/>
    </source>
</evidence>
<evidence type="ECO:0000256" key="19">
    <source>
        <dbReference type="ARBA" id="ARBA00048762"/>
    </source>
</evidence>
<dbReference type="InterPro" id="IPR017938">
    <property type="entry name" value="Riboflavin_synthase-like_b-brl"/>
</dbReference>
<dbReference type="Pfam" id="PF13833">
    <property type="entry name" value="EF-hand_8"/>
    <property type="match status" value="1"/>
</dbReference>
<accession>A0A7M7N7E3</accession>
<sequence>MTPRDLRGPICVGLLLCMIALCSGLTTVAAPATNATTPATNATTPATNATTPATNATTDNATETTTATQPDNTTTGQTTENATTVMMMTEVTNGTTAAMMTEVTTVPTQTAQGPSTAQTTSSTDPPGTTTAPPVTTPADEDEPIVNDNELLRSIGAFKDDSHSEPEGYDGWYNNLAHPDWGGAELPLTRRLPVSYADGVYAMAGKDRPNPMSISKATMQGETGQRSHLRRTALMTFFGQQVVEEILDAQRGGCPREYENIKIPDGHEYLKEKEGISIMPFVRSRYSFNTGYSPNVPREQLNEITPWFDGGLVYGTTKAWADALRSFKDGRLADNGEIGGEPQFPEQNTLGLPMANPPNPIAEGAARLQRSERFFKLGNPRGNENPFLLTFGVLWFRWHNYWADKFKAETDWEDERIFNEARKWVIATYQSVVFYEWLPGYLNLNENETAEVEYSGYKGYIHPGITHEFQSAAMRFGHTLVPPGVMRRNEQCVFRTSTMKSSGFTEDQAEFDSSLGNHGVRTCNSFWNPQHSVREHDIEEFLLGMASQVTEREDNIITEDLQRRVFGPLEFSRRDLMALNIQRGRDHGLPDYNTARVSLGMDRRETFESINNASAHADGVETFIKSDVLDNLARVYENDIDKVDIWAGGLLETTSNGPGELFRFIILDQFVRSRDADRFWFENNVSGQFTNDQIDFIKKVKLWDIIVACTNINGSSLQKDPFHYTPDDPCYDQHPFEGENRTISENDMENCTKLQTFDYFEGSEVSYALSFLALGIWVVGVVAVLLILAHIRQHSIQEARKLQHRKTRSRDPSSLKTYAAAEWCGKKEGSRQVQVKLGPGKKIRITNERGNKILRTVDLTHYTKVGLLVSPDGKRRHLVVKFDREYDIVLKFSDPDSRLEFISDFESFLGSEEVGVGRERQEIGEKELLKVAVTKEHRTKLLEKFFLMAFSQAFKLDFDPENLESLNNKETKDILECELTKTEFADVLTMKPDSLFVEQMFELVDQDNSGSISFREFLDVIVVFAKGQPEDKLKLMFNMYDIDRSGHLSREEFRQMLKSMMEMVSASVEETDLDKLIHDMFQNAGLGDKEALSLDDFIAVMAEHKDELNNAKLDIAGNIPQIAGQKDAGPPGRGAATVIRRGNLNSRARQTIIRAYKDRDQASTKANGAAKGAGGSGGGVRKRAQSKSVRVETVQQEEAKTQSSKAYNTVVRFFENNRLQIFYVVLYLLVLAGVFIERAYYYSVEREFAGLRRIAGFGVSVTRGAASAMMFTYSSLLVTMCRNTITKLRETFLHRYVPFDSALNMHKLIAMLALFFSIMHTIGHSINFYHISTQTADDLTCYFRDFFHRSHELPKFHYWAWGTITGFTGILLVMVCTVIYTFAFQYARRRVFNLFWFTHNMWIIYFILMFLHGSGRLVQPPFTHYFALGPIVLFTLDKLVSISRKKAEIAVTRAELLPSDVTMLEFKRPQGFEYKSGQWVRIACKTLSSSEYHPFTLTSAPHEENLSLHIRAIGPWTMNLRATYDPNVVREHPLPKLFLDGPYGEGHQDWYQYEVAVLVGGGIGVTPFASILKDIVNKSTIGARVTCKKVYFIWVTRTQKHYEWLTDIIRDVEDNDTNDLVSVHIFVTQFFQKFDLRTTMLYICERHFQKISNRSLFTGLKSITHFGRPQFTSFLQSLEDEHPGVGKIGVFSCGPPGMTGGVEQACVDLNKFDGAAFIHHYENF</sequence>
<dbReference type="Gene3D" id="2.40.30.10">
    <property type="entry name" value="Translation factors"/>
    <property type="match status" value="1"/>
</dbReference>
<dbReference type="GO" id="GO:0043020">
    <property type="term" value="C:NADPH oxidase complex"/>
    <property type="evidence" value="ECO:0000318"/>
    <property type="project" value="GO_Central"/>
</dbReference>
<keyword evidence="11" id="KW-0106">Calcium</keyword>
<feature type="transmembrane region" description="Helical" evidence="22">
    <location>
        <begin position="1357"/>
        <end position="1383"/>
    </location>
</feature>
<dbReference type="SFLD" id="SFLDS00052">
    <property type="entry name" value="Ferric_Reductase_Domain"/>
    <property type="match status" value="1"/>
</dbReference>
<keyword evidence="7 20" id="KW-0479">Metal-binding</keyword>
<evidence type="ECO:0000256" key="13">
    <source>
        <dbReference type="ARBA" id="ARBA00022989"/>
    </source>
</evidence>
<dbReference type="FunFam" id="2.40.30.10:FF:000059">
    <property type="entry name" value="dual oxidase isoform X1"/>
    <property type="match status" value="1"/>
</dbReference>
<feature type="transmembrane region" description="Helical" evidence="22">
    <location>
        <begin position="1260"/>
        <end position="1280"/>
    </location>
</feature>
<evidence type="ECO:0000256" key="6">
    <source>
        <dbReference type="ARBA" id="ARBA00022692"/>
    </source>
</evidence>
<dbReference type="GO" id="GO:0009653">
    <property type="term" value="P:anatomical structure morphogenesis"/>
    <property type="evidence" value="ECO:0007669"/>
    <property type="project" value="UniProtKB-ARBA"/>
</dbReference>
<feature type="domain" description="EF-hand" evidence="24">
    <location>
        <begin position="991"/>
        <end position="1026"/>
    </location>
</feature>
<evidence type="ECO:0000313" key="26">
    <source>
        <dbReference type="EnsemblMetazoa" id="XP_030832128"/>
    </source>
</evidence>
<dbReference type="GO" id="GO:0004601">
    <property type="term" value="F:peroxidase activity"/>
    <property type="evidence" value="ECO:0007669"/>
    <property type="project" value="UniProtKB-KW"/>
</dbReference>
<evidence type="ECO:0000256" key="7">
    <source>
        <dbReference type="ARBA" id="ARBA00022723"/>
    </source>
</evidence>
<feature type="transmembrane region" description="Helical" evidence="22">
    <location>
        <begin position="766"/>
        <end position="790"/>
    </location>
</feature>
<keyword evidence="4" id="KW-0575">Peroxidase</keyword>
<evidence type="ECO:0000256" key="2">
    <source>
        <dbReference type="ARBA" id="ARBA00005644"/>
    </source>
</evidence>
<dbReference type="InterPro" id="IPR017927">
    <property type="entry name" value="FAD-bd_FR_type"/>
</dbReference>
<feature type="domain" description="EF-hand" evidence="24">
    <location>
        <begin position="1027"/>
        <end position="1062"/>
    </location>
</feature>
<dbReference type="CDD" id="cd00051">
    <property type="entry name" value="EFh"/>
    <property type="match status" value="3"/>
</dbReference>
<evidence type="ECO:0000256" key="9">
    <source>
        <dbReference type="ARBA" id="ARBA00022737"/>
    </source>
</evidence>
<dbReference type="CDD" id="cd06186">
    <property type="entry name" value="NOX_Duox_like_FAD_NADP"/>
    <property type="match status" value="1"/>
</dbReference>
<evidence type="ECO:0000313" key="27">
    <source>
        <dbReference type="Proteomes" id="UP000007110"/>
    </source>
</evidence>
<dbReference type="InterPro" id="IPR010255">
    <property type="entry name" value="Haem_peroxidase_sf"/>
</dbReference>
<feature type="transmembrane region" description="Helical" evidence="22">
    <location>
        <begin position="1301"/>
        <end position="1321"/>
    </location>
</feature>
<evidence type="ECO:0000256" key="12">
    <source>
        <dbReference type="ARBA" id="ARBA00022857"/>
    </source>
</evidence>
<dbReference type="InterPro" id="IPR019791">
    <property type="entry name" value="Haem_peroxidase_animal"/>
</dbReference>
<dbReference type="InterPro" id="IPR039261">
    <property type="entry name" value="FNR_nucleotide-bd"/>
</dbReference>
<name>A0A7M7N7E3_STRPU</name>